<keyword evidence="9 11" id="KW-0342">GTP-binding</keyword>
<name>A0ABV7ERJ6_9GAMM</name>
<dbReference type="InterPro" id="IPR000926">
    <property type="entry name" value="RibA"/>
</dbReference>
<evidence type="ECO:0000313" key="14">
    <source>
        <dbReference type="Proteomes" id="UP001595462"/>
    </source>
</evidence>
<dbReference type="InterPro" id="IPR032677">
    <property type="entry name" value="GTP_cyclohydro_II"/>
</dbReference>
<feature type="binding site" evidence="11">
    <location>
        <position position="229"/>
    </location>
    <ligand>
        <name>Zn(2+)</name>
        <dbReference type="ChEBI" id="CHEBI:29105"/>
        <note>catalytic</note>
    </ligand>
</feature>
<keyword evidence="7 11" id="KW-0378">Hydrolase</keyword>
<evidence type="ECO:0000256" key="3">
    <source>
        <dbReference type="ARBA" id="ARBA00008976"/>
    </source>
</evidence>
<protein>
    <recommendedName>
        <fullName evidence="11">GTP cyclohydrolase-2</fullName>
        <ecNumber evidence="11">3.5.4.25</ecNumber>
    </recommendedName>
    <alternativeName>
        <fullName evidence="11">GTP cyclohydrolase II</fullName>
    </alternativeName>
</protein>
<comment type="similarity">
    <text evidence="3">In the C-terminal section; belongs to the GTP cyclohydrolase II family.</text>
</comment>
<dbReference type="NCBIfam" id="NF001591">
    <property type="entry name" value="PRK00393.1"/>
    <property type="match status" value="1"/>
</dbReference>
<feature type="binding site" evidence="11">
    <location>
        <position position="278"/>
    </location>
    <ligand>
        <name>GTP</name>
        <dbReference type="ChEBI" id="CHEBI:37565"/>
    </ligand>
</feature>
<comment type="catalytic activity">
    <reaction evidence="10 11">
        <text>GTP + 4 H2O = 2,5-diamino-6-hydroxy-4-(5-phosphoribosylamino)-pyrimidine + formate + 2 phosphate + 3 H(+)</text>
        <dbReference type="Rhea" id="RHEA:23704"/>
        <dbReference type="ChEBI" id="CHEBI:15377"/>
        <dbReference type="ChEBI" id="CHEBI:15378"/>
        <dbReference type="ChEBI" id="CHEBI:15740"/>
        <dbReference type="ChEBI" id="CHEBI:37565"/>
        <dbReference type="ChEBI" id="CHEBI:43474"/>
        <dbReference type="ChEBI" id="CHEBI:58614"/>
        <dbReference type="EC" id="3.5.4.25"/>
    </reaction>
</comment>
<feature type="binding site" evidence="11">
    <location>
        <begin position="213"/>
        <end position="217"/>
    </location>
    <ligand>
        <name>GTP</name>
        <dbReference type="ChEBI" id="CHEBI:37565"/>
    </ligand>
</feature>
<evidence type="ECO:0000256" key="5">
    <source>
        <dbReference type="ARBA" id="ARBA00022723"/>
    </source>
</evidence>
<proteinExistence type="inferred from homology"/>
<feature type="active site" description="Proton acceptor" evidence="11">
    <location>
        <position position="290"/>
    </location>
</feature>
<dbReference type="PANTHER" id="PTHR21327:SF18">
    <property type="entry name" value="3,4-DIHYDROXY-2-BUTANONE 4-PHOSPHATE SYNTHASE"/>
    <property type="match status" value="1"/>
</dbReference>
<comment type="pathway">
    <text evidence="1 11">Cofactor biosynthesis; riboflavin biosynthesis; 5-amino-6-(D-ribitylamino)uracil from GTP: step 1/4.</text>
</comment>
<dbReference type="PANTHER" id="PTHR21327">
    <property type="entry name" value="GTP CYCLOHYDROLASE II-RELATED"/>
    <property type="match status" value="1"/>
</dbReference>
<comment type="caution">
    <text evidence="13">The sequence shown here is derived from an EMBL/GenBank/DDBJ whole genome shotgun (WGS) entry which is preliminary data.</text>
</comment>
<reference evidence="14" key="1">
    <citation type="journal article" date="2019" name="Int. J. Syst. Evol. Microbiol.">
        <title>The Global Catalogue of Microorganisms (GCM) 10K type strain sequencing project: providing services to taxonomists for standard genome sequencing and annotation.</title>
        <authorList>
            <consortium name="The Broad Institute Genomics Platform"/>
            <consortium name="The Broad Institute Genome Sequencing Center for Infectious Disease"/>
            <person name="Wu L."/>
            <person name="Ma J."/>
        </authorList>
    </citation>
    <scope>NUCLEOTIDE SEQUENCE [LARGE SCALE GENOMIC DNA]</scope>
    <source>
        <strain evidence="14">KCTC 52640</strain>
    </source>
</reference>
<dbReference type="CDD" id="cd00641">
    <property type="entry name" value="GTP_cyclohydro2"/>
    <property type="match status" value="1"/>
</dbReference>
<dbReference type="SUPFAM" id="SSF55821">
    <property type="entry name" value="YrdC/RibB"/>
    <property type="match status" value="1"/>
</dbReference>
<comment type="cofactor">
    <cofactor evidence="11">
        <name>Zn(2+)</name>
        <dbReference type="ChEBI" id="CHEBI:29105"/>
    </cofactor>
    <text evidence="11">Binds 1 zinc ion per subunit.</text>
</comment>
<evidence type="ECO:0000256" key="8">
    <source>
        <dbReference type="ARBA" id="ARBA00022833"/>
    </source>
</evidence>
<comment type="similarity">
    <text evidence="2">In the N-terminal section; belongs to the DHBP synthase family.</text>
</comment>
<feature type="binding site" evidence="11">
    <location>
        <position position="313"/>
    </location>
    <ligand>
        <name>GTP</name>
        <dbReference type="ChEBI" id="CHEBI:37565"/>
    </ligand>
</feature>
<dbReference type="HAMAP" id="MF_00179">
    <property type="entry name" value="RibA"/>
    <property type="match status" value="1"/>
</dbReference>
<evidence type="ECO:0000259" key="12">
    <source>
        <dbReference type="Pfam" id="PF00925"/>
    </source>
</evidence>
<dbReference type="InterPro" id="IPR017945">
    <property type="entry name" value="DHBP_synth_RibB-like_a/b_dom"/>
</dbReference>
<dbReference type="Gene3D" id="3.40.50.10990">
    <property type="entry name" value="GTP cyclohydrolase II"/>
    <property type="match status" value="1"/>
</dbReference>
<keyword evidence="14" id="KW-1185">Reference proteome</keyword>
<keyword evidence="8 11" id="KW-0862">Zinc</keyword>
<feature type="binding site" evidence="11">
    <location>
        <position position="318"/>
    </location>
    <ligand>
        <name>GTP</name>
        <dbReference type="ChEBI" id="CHEBI:37565"/>
    </ligand>
</feature>
<comment type="similarity">
    <text evidence="11">Belongs to the GTP cyclohydrolase II family.</text>
</comment>
<keyword evidence="4 11" id="KW-0686">Riboflavin biosynthesis</keyword>
<evidence type="ECO:0000256" key="4">
    <source>
        <dbReference type="ARBA" id="ARBA00022619"/>
    </source>
</evidence>
<dbReference type="InterPro" id="IPR036144">
    <property type="entry name" value="RibA-like_sf"/>
</dbReference>
<dbReference type="GO" id="GO:0003935">
    <property type="term" value="F:GTP cyclohydrolase II activity"/>
    <property type="evidence" value="ECO:0007669"/>
    <property type="project" value="UniProtKB-EC"/>
</dbReference>
<evidence type="ECO:0000256" key="7">
    <source>
        <dbReference type="ARBA" id="ARBA00022801"/>
    </source>
</evidence>
<feature type="domain" description="GTP cyclohydrolase II" evidence="12">
    <location>
        <begin position="170"/>
        <end position="332"/>
    </location>
</feature>
<evidence type="ECO:0000256" key="11">
    <source>
        <dbReference type="HAMAP-Rule" id="MF_00179"/>
    </source>
</evidence>
<sequence>MRQVERSIFDLRRGLPVLVRGDAGDTLVAPVEGLDDAALARLSTAGGNACRLVLTRHRLERLGLAISACAASLPIAAGDRAATIVDWACARTPQTRPEHATQAMAANDEAALTLMRRGLLIPAAVVANVAAEQAAPLRARVDAGDLLAVKTDAISAYEQTAPRFLKRISAADVPLTESEQTRFVLFREADGLREHVALVIGEPQHWSDAVPIRMHSACLTGDLFGSLRCDCGEQLRSSVATIAQRGGGVLLYLAQEGRGIGLANKLRAYSLQDGGLDTMDADHVLGFGDDERDYNVALEMLAQLEIRRVELLTNNPAKIRALSQGGITVVQRSGIYGRLTTQNRRYLTAKATRAGHWLDNVLGTAPDDDLINDGEPG</sequence>
<dbReference type="Proteomes" id="UP001595462">
    <property type="component" value="Unassembled WGS sequence"/>
</dbReference>
<feature type="binding site" evidence="11">
    <location>
        <begin position="256"/>
        <end position="258"/>
    </location>
    <ligand>
        <name>GTP</name>
        <dbReference type="ChEBI" id="CHEBI:37565"/>
    </ligand>
</feature>
<keyword evidence="6 11" id="KW-0547">Nucleotide-binding</keyword>
<accession>A0ABV7ERJ6</accession>
<feature type="binding site" evidence="11">
    <location>
        <position position="218"/>
    </location>
    <ligand>
        <name>Zn(2+)</name>
        <dbReference type="ChEBI" id="CHEBI:29105"/>
        <note>catalytic</note>
    </ligand>
</feature>
<dbReference type="Pfam" id="PF00925">
    <property type="entry name" value="GTP_cyclohydro2"/>
    <property type="match status" value="1"/>
</dbReference>
<evidence type="ECO:0000256" key="1">
    <source>
        <dbReference type="ARBA" id="ARBA00004853"/>
    </source>
</evidence>
<feature type="binding site" evidence="11">
    <location>
        <position position="231"/>
    </location>
    <ligand>
        <name>Zn(2+)</name>
        <dbReference type="ChEBI" id="CHEBI:29105"/>
        <note>catalytic</note>
    </ligand>
</feature>
<comment type="function">
    <text evidence="11">Catalyzes the conversion of GTP to 2,5-diamino-6-ribosylamino-4(3H)-pyrimidinone 5'-phosphate (DARP), formate and pyrophosphate.</text>
</comment>
<dbReference type="EMBL" id="JBHRSS010000004">
    <property type="protein sequence ID" value="MFC3104561.1"/>
    <property type="molecule type" value="Genomic_DNA"/>
</dbReference>
<organism evidence="13 14">
    <name type="scientific">Salinisphaera aquimarina</name>
    <dbReference type="NCBI Taxonomy" id="2094031"/>
    <lineage>
        <taxon>Bacteria</taxon>
        <taxon>Pseudomonadati</taxon>
        <taxon>Pseudomonadota</taxon>
        <taxon>Gammaproteobacteria</taxon>
        <taxon>Salinisphaerales</taxon>
        <taxon>Salinisphaeraceae</taxon>
        <taxon>Salinisphaera</taxon>
    </lineage>
</organism>
<evidence type="ECO:0000256" key="6">
    <source>
        <dbReference type="ARBA" id="ARBA00022741"/>
    </source>
</evidence>
<evidence type="ECO:0000313" key="13">
    <source>
        <dbReference type="EMBL" id="MFC3104561.1"/>
    </source>
</evidence>
<gene>
    <name evidence="11" type="primary">ribA</name>
    <name evidence="13" type="ORF">ACFOSU_11755</name>
</gene>
<feature type="binding site" evidence="11">
    <location>
        <position position="234"/>
    </location>
    <ligand>
        <name>GTP</name>
        <dbReference type="ChEBI" id="CHEBI:37565"/>
    </ligand>
</feature>
<feature type="active site" description="Nucleophile" evidence="11">
    <location>
        <position position="292"/>
    </location>
</feature>
<keyword evidence="5 11" id="KW-0479">Metal-binding</keyword>
<evidence type="ECO:0000256" key="9">
    <source>
        <dbReference type="ARBA" id="ARBA00023134"/>
    </source>
</evidence>
<dbReference type="RefSeq" id="WP_380689814.1">
    <property type="nucleotide sequence ID" value="NZ_JBHRSS010000004.1"/>
</dbReference>
<evidence type="ECO:0000256" key="10">
    <source>
        <dbReference type="ARBA" id="ARBA00049295"/>
    </source>
</evidence>
<dbReference type="EC" id="3.5.4.25" evidence="11"/>
<evidence type="ECO:0000256" key="2">
    <source>
        <dbReference type="ARBA" id="ARBA00005520"/>
    </source>
</evidence>
<dbReference type="SUPFAM" id="SSF142695">
    <property type="entry name" value="RibA-like"/>
    <property type="match status" value="1"/>
</dbReference>